<reference evidence="1" key="1">
    <citation type="submission" date="2021-03" db="EMBL/GenBank/DDBJ databases">
        <title>Genomic Encyclopedia of Type Strains, Phase IV (KMG-IV): sequencing the most valuable type-strain genomes for metagenomic binning, comparative biology and taxonomic classification.</title>
        <authorList>
            <person name="Goeker M."/>
        </authorList>
    </citation>
    <scope>NUCLEOTIDE SEQUENCE</scope>
    <source>
        <strain evidence="1">DSM 18131</strain>
    </source>
</reference>
<dbReference type="EMBL" id="JAGGJR010000014">
    <property type="protein sequence ID" value="MBP1876005.1"/>
    <property type="molecule type" value="Genomic_DNA"/>
</dbReference>
<evidence type="ECO:0000313" key="2">
    <source>
        <dbReference type="Proteomes" id="UP000823773"/>
    </source>
</evidence>
<comment type="caution">
    <text evidence="1">The sequence shown here is derived from an EMBL/GenBank/DDBJ whole genome shotgun (WGS) entry which is preliminary data.</text>
</comment>
<dbReference type="Proteomes" id="UP000823773">
    <property type="component" value="Unassembled WGS sequence"/>
</dbReference>
<gene>
    <name evidence="1" type="ORF">J2Z19_005754</name>
</gene>
<sequence length="254" mass="27902">MYHEDYFFSRVRTAERLTPSMIRVVLDVDGAERLVETGHADEWIRLAFAPDDDTPVTLPVFANGKWGRPDGSKPCPNRPYTIRGWDPAHGEMVVDLVVHDGGVGASWALSAKPGDVVGLCNPEGRYRLPSDAQWIVLLSDITGLPAAARILEELPEGIAAKVHVELPDMADRQELTSKADISVSWYDSFGKHGRASGLEQIARGIPLPDGPGYIWIAGEATSVSESRMHFRDALGFDKQRITAVGYWILGQARV</sequence>
<organism evidence="1 2">
    <name type="scientific">Ensifer adhaerens</name>
    <name type="common">Sinorhizobium morelense</name>
    <dbReference type="NCBI Taxonomy" id="106592"/>
    <lineage>
        <taxon>Bacteria</taxon>
        <taxon>Pseudomonadati</taxon>
        <taxon>Pseudomonadota</taxon>
        <taxon>Alphaproteobacteria</taxon>
        <taxon>Hyphomicrobiales</taxon>
        <taxon>Rhizobiaceae</taxon>
        <taxon>Sinorhizobium/Ensifer group</taxon>
        <taxon>Ensifer</taxon>
    </lineage>
</organism>
<evidence type="ECO:0000313" key="1">
    <source>
        <dbReference type="EMBL" id="MBP1876005.1"/>
    </source>
</evidence>
<name>A0ACC5T4I5_ENSAD</name>
<accession>A0ACC5T4I5</accession>
<proteinExistence type="predicted"/>
<keyword evidence="2" id="KW-1185">Reference proteome</keyword>
<protein>
    <submittedName>
        <fullName evidence="1">NADPH-dependent ferric siderophore reductase</fullName>
    </submittedName>
</protein>